<keyword evidence="12" id="KW-1185">Reference proteome</keyword>
<dbReference type="PANTHER" id="PTHR43096:SF52">
    <property type="entry name" value="DNAJ HOMOLOG 1, MITOCHONDRIAL-RELATED"/>
    <property type="match status" value="1"/>
</dbReference>
<comment type="caution">
    <text evidence="11">The sequence shown here is derived from an EMBL/GenBank/DDBJ whole genome shotgun (WGS) entry which is preliminary data.</text>
</comment>
<evidence type="ECO:0000256" key="7">
    <source>
        <dbReference type="PROSITE-ProRule" id="PRU00546"/>
    </source>
</evidence>
<evidence type="ECO:0000256" key="3">
    <source>
        <dbReference type="ARBA" id="ARBA00022771"/>
    </source>
</evidence>
<dbReference type="FunFam" id="2.10.230.10:FF:000001">
    <property type="entry name" value="DnaJ subfamily A member 2"/>
    <property type="match status" value="1"/>
</dbReference>
<evidence type="ECO:0000256" key="2">
    <source>
        <dbReference type="ARBA" id="ARBA00022737"/>
    </source>
</evidence>
<keyword evidence="1 7" id="KW-0479">Metal-binding</keyword>
<dbReference type="SUPFAM" id="SSF49493">
    <property type="entry name" value="HSP40/DnaJ peptide-binding domain"/>
    <property type="match status" value="2"/>
</dbReference>
<keyword evidence="3 7" id="KW-0863">Zinc-finger</keyword>
<dbReference type="PROSITE" id="PS51188">
    <property type="entry name" value="ZF_CR"/>
    <property type="match status" value="1"/>
</dbReference>
<dbReference type="OrthoDB" id="10256793at2759"/>
<keyword evidence="4 7" id="KW-0862">Zinc</keyword>
<dbReference type="InterPro" id="IPR001623">
    <property type="entry name" value="DnaJ_domain"/>
</dbReference>
<evidence type="ECO:0000256" key="1">
    <source>
        <dbReference type="ARBA" id="ARBA00022723"/>
    </source>
</evidence>
<dbReference type="InterPro" id="IPR036410">
    <property type="entry name" value="HSP_DnaJ_Cys-rich_dom_sf"/>
</dbReference>
<dbReference type="Gene3D" id="2.60.260.20">
    <property type="entry name" value="Urease metallochaperone UreE, N-terminal domain"/>
    <property type="match status" value="2"/>
</dbReference>
<reference evidence="11 12" key="1">
    <citation type="submission" date="2019-01" db="EMBL/GenBank/DDBJ databases">
        <title>Draft genome sequence of Psathyrella aberdarensis IHI B618.</title>
        <authorList>
            <person name="Buettner E."/>
            <person name="Kellner H."/>
        </authorList>
    </citation>
    <scope>NUCLEOTIDE SEQUENCE [LARGE SCALE GENOMIC DNA]</scope>
    <source>
        <strain evidence="11 12">IHI B618</strain>
    </source>
</reference>
<evidence type="ECO:0000259" key="9">
    <source>
        <dbReference type="PROSITE" id="PS50076"/>
    </source>
</evidence>
<dbReference type="HAMAP" id="MF_01152">
    <property type="entry name" value="DnaJ"/>
    <property type="match status" value="1"/>
</dbReference>
<dbReference type="Gene3D" id="2.10.230.10">
    <property type="entry name" value="Heat shock protein DnaJ, cysteine-rich domain"/>
    <property type="match status" value="1"/>
</dbReference>
<dbReference type="InterPro" id="IPR002939">
    <property type="entry name" value="DnaJ_C"/>
</dbReference>
<dbReference type="CDD" id="cd06257">
    <property type="entry name" value="DnaJ"/>
    <property type="match status" value="1"/>
</dbReference>
<evidence type="ECO:0000259" key="10">
    <source>
        <dbReference type="PROSITE" id="PS51188"/>
    </source>
</evidence>
<dbReference type="GO" id="GO:0042026">
    <property type="term" value="P:protein refolding"/>
    <property type="evidence" value="ECO:0007669"/>
    <property type="project" value="TreeGrafter"/>
</dbReference>
<dbReference type="InterPro" id="IPR008971">
    <property type="entry name" value="HSP40/DnaJ_pept-bd"/>
</dbReference>
<feature type="domain" description="CR-type" evidence="10">
    <location>
        <begin position="229"/>
        <end position="310"/>
    </location>
</feature>
<dbReference type="PRINTS" id="PR00625">
    <property type="entry name" value="JDOMAIN"/>
</dbReference>
<protein>
    <recommendedName>
        <fullName evidence="6">DnaJ homolog 1, mitochondrial</fullName>
    </recommendedName>
</protein>
<feature type="region of interest" description="Disordered" evidence="8">
    <location>
        <begin position="445"/>
        <end position="516"/>
    </location>
</feature>
<dbReference type="InterPro" id="IPR012724">
    <property type="entry name" value="DnaJ"/>
</dbReference>
<dbReference type="SUPFAM" id="SSF46565">
    <property type="entry name" value="Chaperone J-domain"/>
    <property type="match status" value="1"/>
</dbReference>
<dbReference type="InterPro" id="IPR036869">
    <property type="entry name" value="J_dom_sf"/>
</dbReference>
<keyword evidence="2" id="KW-0677">Repeat</keyword>
<dbReference type="SUPFAM" id="SSF57938">
    <property type="entry name" value="DnaJ/Hsp40 cysteine-rich domain"/>
    <property type="match status" value="1"/>
</dbReference>
<evidence type="ECO:0000256" key="6">
    <source>
        <dbReference type="ARBA" id="ARBA00072890"/>
    </source>
</evidence>
<feature type="zinc finger region" description="CR-type" evidence="7">
    <location>
        <begin position="229"/>
        <end position="310"/>
    </location>
</feature>
<dbReference type="GO" id="GO:0051082">
    <property type="term" value="F:unfolded protein binding"/>
    <property type="evidence" value="ECO:0007669"/>
    <property type="project" value="InterPro"/>
</dbReference>
<dbReference type="STRING" id="2316362.A0A4Q2DCQ4"/>
<dbReference type="Pfam" id="PF01556">
    <property type="entry name" value="DnaJ_C"/>
    <property type="match status" value="1"/>
</dbReference>
<dbReference type="Pfam" id="PF00684">
    <property type="entry name" value="DnaJ_CXXCXGXG"/>
    <property type="match status" value="1"/>
</dbReference>
<dbReference type="Proteomes" id="UP000290288">
    <property type="component" value="Unassembled WGS sequence"/>
</dbReference>
<dbReference type="PROSITE" id="PS50076">
    <property type="entry name" value="DNAJ_2"/>
    <property type="match status" value="1"/>
</dbReference>
<proteinExistence type="inferred from homology"/>
<dbReference type="PROSITE" id="PS00636">
    <property type="entry name" value="DNAJ_1"/>
    <property type="match status" value="1"/>
</dbReference>
<sequence>MPPRMLAQKFSSFVAFYSCSRQISARSLYTLRPCQPQHKNRSKSSVTCWGSHGTKRCFHSTNPALASKNPYDTLGVKKDASAADIKKAYFSLARKYHPDTNPDKNAREKFVEIQEAYDTLKDDKKREAYDRYGAASQQQGFDPNFADAGFGGFGGFGGAGGRFRGGFSGFQDFSEVFGSGGGRRSAQGDLFEQLFGAHAGGRGPKASANMRGSDIETSVGVTFLEACKGTTKTVNVQPVANCGTCSGSGLKEGEKRSTCTSCGGSGERTYVINSGFQMSSTCDTCDGQGTTIPRSAQCGTCGGAGKVRVKKAIQVTIPAGIEDGMTIRVPNAGDAPISGSGPFGDLLVRINVSRSNTFQRQGSNIYYNAQIPFYTALLGGRVRVPTLDGNVDVRIPGGTQPGEEMVLRGRGVSALYGSGSGDLFVRFGVQVPRSLTRRQRELIQQYADETEGRTSETSSTSTKKTEDGSASKPSGEAPFHKSPTAGNWLSRDTPSTPPASEPEAEEKKPLDEKGSQ</sequence>
<evidence type="ECO:0000313" key="11">
    <source>
        <dbReference type="EMBL" id="RXW16596.1"/>
    </source>
</evidence>
<dbReference type="InterPro" id="IPR001305">
    <property type="entry name" value="HSP_DnaJ_Cys-rich_dom"/>
</dbReference>
<dbReference type="GO" id="GO:0005524">
    <property type="term" value="F:ATP binding"/>
    <property type="evidence" value="ECO:0007669"/>
    <property type="project" value="InterPro"/>
</dbReference>
<organism evidence="11 12">
    <name type="scientific">Candolleomyces aberdarensis</name>
    <dbReference type="NCBI Taxonomy" id="2316362"/>
    <lineage>
        <taxon>Eukaryota</taxon>
        <taxon>Fungi</taxon>
        <taxon>Dikarya</taxon>
        <taxon>Basidiomycota</taxon>
        <taxon>Agaricomycotina</taxon>
        <taxon>Agaricomycetes</taxon>
        <taxon>Agaricomycetidae</taxon>
        <taxon>Agaricales</taxon>
        <taxon>Agaricineae</taxon>
        <taxon>Psathyrellaceae</taxon>
        <taxon>Candolleomyces</taxon>
    </lineage>
</organism>
<dbReference type="EMBL" id="SDEE01000422">
    <property type="protein sequence ID" value="RXW16596.1"/>
    <property type="molecule type" value="Genomic_DNA"/>
</dbReference>
<dbReference type="AlphaFoldDB" id="A0A4Q2DCQ4"/>
<dbReference type="GO" id="GO:0031072">
    <property type="term" value="F:heat shock protein binding"/>
    <property type="evidence" value="ECO:0007669"/>
    <property type="project" value="InterPro"/>
</dbReference>
<dbReference type="GO" id="GO:0009408">
    <property type="term" value="P:response to heat"/>
    <property type="evidence" value="ECO:0007669"/>
    <property type="project" value="InterPro"/>
</dbReference>
<dbReference type="InterPro" id="IPR018253">
    <property type="entry name" value="DnaJ_domain_CS"/>
</dbReference>
<evidence type="ECO:0000256" key="4">
    <source>
        <dbReference type="ARBA" id="ARBA00022833"/>
    </source>
</evidence>
<keyword evidence="5" id="KW-0143">Chaperone</keyword>
<name>A0A4Q2DCQ4_9AGAR</name>
<gene>
    <name evidence="11" type="ORF">EST38_g9259</name>
</gene>
<evidence type="ECO:0000313" key="12">
    <source>
        <dbReference type="Proteomes" id="UP000290288"/>
    </source>
</evidence>
<dbReference type="SMART" id="SM00271">
    <property type="entry name" value="DnaJ"/>
    <property type="match status" value="1"/>
</dbReference>
<evidence type="ECO:0000256" key="8">
    <source>
        <dbReference type="SAM" id="MobiDB-lite"/>
    </source>
</evidence>
<evidence type="ECO:0000256" key="5">
    <source>
        <dbReference type="ARBA" id="ARBA00023186"/>
    </source>
</evidence>
<dbReference type="Gene3D" id="1.10.287.110">
    <property type="entry name" value="DnaJ domain"/>
    <property type="match status" value="1"/>
</dbReference>
<dbReference type="GO" id="GO:0008270">
    <property type="term" value="F:zinc ion binding"/>
    <property type="evidence" value="ECO:0007669"/>
    <property type="project" value="UniProtKB-KW"/>
</dbReference>
<feature type="compositionally biased region" description="Basic and acidic residues" evidence="8">
    <location>
        <begin position="505"/>
        <end position="516"/>
    </location>
</feature>
<dbReference type="PANTHER" id="PTHR43096">
    <property type="entry name" value="DNAJ HOMOLOG 1, MITOCHONDRIAL-RELATED"/>
    <property type="match status" value="1"/>
</dbReference>
<feature type="domain" description="J" evidence="9">
    <location>
        <begin position="69"/>
        <end position="133"/>
    </location>
</feature>
<dbReference type="Pfam" id="PF00226">
    <property type="entry name" value="DnaJ"/>
    <property type="match status" value="1"/>
</dbReference>
<dbReference type="FunFam" id="2.60.260.20:FF:000005">
    <property type="entry name" value="Chaperone protein dnaJ 1, mitochondrial"/>
    <property type="match status" value="1"/>
</dbReference>
<accession>A0A4Q2DCQ4</accession>
<dbReference type="CDD" id="cd10747">
    <property type="entry name" value="DnaJ_C"/>
    <property type="match status" value="1"/>
</dbReference>
<dbReference type="GO" id="GO:0005737">
    <property type="term" value="C:cytoplasm"/>
    <property type="evidence" value="ECO:0007669"/>
    <property type="project" value="TreeGrafter"/>
</dbReference>